<name>A0A0F9MHN7_9ZZZZ</name>
<dbReference type="EMBL" id="LAZR01010132">
    <property type="protein sequence ID" value="KKM68647.1"/>
    <property type="molecule type" value="Genomic_DNA"/>
</dbReference>
<reference evidence="1" key="1">
    <citation type="journal article" date="2015" name="Nature">
        <title>Complex archaea that bridge the gap between prokaryotes and eukaryotes.</title>
        <authorList>
            <person name="Spang A."/>
            <person name="Saw J.H."/>
            <person name="Jorgensen S.L."/>
            <person name="Zaremba-Niedzwiedzka K."/>
            <person name="Martijn J."/>
            <person name="Lind A.E."/>
            <person name="van Eijk R."/>
            <person name="Schleper C."/>
            <person name="Guy L."/>
            <person name="Ettema T.J."/>
        </authorList>
    </citation>
    <scope>NUCLEOTIDE SEQUENCE</scope>
</reference>
<dbReference type="AlphaFoldDB" id="A0A0F9MHN7"/>
<evidence type="ECO:0000313" key="1">
    <source>
        <dbReference type="EMBL" id="KKM68647.1"/>
    </source>
</evidence>
<sequence>MMQLTKESFEAEWWEIVQGGIGYIAAYKKLELSHIQRFGKPRYASYKSFSQVRDYKK</sequence>
<comment type="caution">
    <text evidence="1">The sequence shown here is derived from an EMBL/GenBank/DDBJ whole genome shotgun (WGS) entry which is preliminary data.</text>
</comment>
<proteinExistence type="predicted"/>
<protein>
    <submittedName>
        <fullName evidence="1">Uncharacterized protein</fullName>
    </submittedName>
</protein>
<organism evidence="1">
    <name type="scientific">marine sediment metagenome</name>
    <dbReference type="NCBI Taxonomy" id="412755"/>
    <lineage>
        <taxon>unclassified sequences</taxon>
        <taxon>metagenomes</taxon>
        <taxon>ecological metagenomes</taxon>
    </lineage>
</organism>
<accession>A0A0F9MHN7</accession>
<gene>
    <name evidence="1" type="ORF">LCGC14_1458830</name>
</gene>